<dbReference type="RefSeq" id="XP_030767732.1">
    <property type="nucleotide sequence ID" value="XM_030911872.1"/>
</dbReference>
<name>A0A6J2YWS9_SITOR</name>
<proteinExistence type="predicted"/>
<feature type="compositionally biased region" description="Basic and acidic residues" evidence="2">
    <location>
        <begin position="608"/>
        <end position="621"/>
    </location>
</feature>
<dbReference type="Proteomes" id="UP000504635">
    <property type="component" value="Unplaced"/>
</dbReference>
<reference evidence="4 5" key="1">
    <citation type="submission" date="2025-04" db="UniProtKB">
        <authorList>
            <consortium name="RefSeq"/>
        </authorList>
    </citation>
    <scope>IDENTIFICATION</scope>
    <source>
        <tissue evidence="4 5">Gonads</tissue>
    </source>
</reference>
<keyword evidence="3" id="KW-1185">Reference proteome</keyword>
<dbReference type="AlphaFoldDB" id="A0A6J2YWS9"/>
<feature type="compositionally biased region" description="Polar residues" evidence="2">
    <location>
        <begin position="631"/>
        <end position="647"/>
    </location>
</feature>
<feature type="compositionally biased region" description="Polar residues" evidence="2">
    <location>
        <begin position="594"/>
        <end position="606"/>
    </location>
</feature>
<keyword evidence="1" id="KW-0175">Coiled coil</keyword>
<dbReference type="OrthoDB" id="8191583at2759"/>
<dbReference type="GeneID" id="115891423"/>
<evidence type="ECO:0000313" key="7">
    <source>
        <dbReference type="RefSeq" id="XP_030767732.1"/>
    </source>
</evidence>
<evidence type="ECO:0000313" key="4">
    <source>
        <dbReference type="RefSeq" id="XP_030767729.1"/>
    </source>
</evidence>
<dbReference type="KEGG" id="soy:115891423"/>
<organism evidence="3 7">
    <name type="scientific">Sitophilus oryzae</name>
    <name type="common">Rice weevil</name>
    <name type="synonym">Curculio oryzae</name>
    <dbReference type="NCBI Taxonomy" id="7048"/>
    <lineage>
        <taxon>Eukaryota</taxon>
        <taxon>Metazoa</taxon>
        <taxon>Ecdysozoa</taxon>
        <taxon>Arthropoda</taxon>
        <taxon>Hexapoda</taxon>
        <taxon>Insecta</taxon>
        <taxon>Pterygota</taxon>
        <taxon>Neoptera</taxon>
        <taxon>Endopterygota</taxon>
        <taxon>Coleoptera</taxon>
        <taxon>Polyphaga</taxon>
        <taxon>Cucujiformia</taxon>
        <taxon>Curculionidae</taxon>
        <taxon>Dryophthorinae</taxon>
        <taxon>Sitophilus</taxon>
    </lineage>
</organism>
<feature type="compositionally biased region" description="Polar residues" evidence="2">
    <location>
        <begin position="722"/>
        <end position="746"/>
    </location>
</feature>
<dbReference type="RefSeq" id="XP_030767729.1">
    <property type="nucleotide sequence ID" value="XM_030911869.1"/>
</dbReference>
<feature type="coiled-coil region" evidence="1">
    <location>
        <begin position="69"/>
        <end position="313"/>
    </location>
</feature>
<dbReference type="RefSeq" id="XP_030767731.1">
    <property type="nucleotide sequence ID" value="XM_030911871.1"/>
</dbReference>
<gene>
    <name evidence="4 5 6 7" type="primary">LOC115891423</name>
</gene>
<feature type="region of interest" description="Disordered" evidence="2">
    <location>
        <begin position="684"/>
        <end position="757"/>
    </location>
</feature>
<feature type="coiled-coil region" evidence="1">
    <location>
        <begin position="545"/>
        <end position="572"/>
    </location>
</feature>
<evidence type="ECO:0000256" key="1">
    <source>
        <dbReference type="SAM" id="Coils"/>
    </source>
</evidence>
<protein>
    <submittedName>
        <fullName evidence="4 5">Cingulin</fullName>
    </submittedName>
</protein>
<accession>A0A6J2YWS9</accession>
<feature type="region of interest" description="Disordered" evidence="2">
    <location>
        <begin position="594"/>
        <end position="647"/>
    </location>
</feature>
<evidence type="ECO:0000313" key="5">
    <source>
        <dbReference type="RefSeq" id="XP_030767730.1"/>
    </source>
</evidence>
<dbReference type="RefSeq" id="XP_030767730.1">
    <property type="nucleotide sequence ID" value="XM_030911870.1"/>
</dbReference>
<sequence length="757" mass="87067">MGGVGSAHRPCEDDIWWTNGQTKVEPAVEKCSSQNATTDINKHFEAHREIDQDFKYDMERRHVKRREIIAAKKKEFDDLRQEVARLKQENELLKLNPQNEAYVKMKEDLDRFQNQNRILKSELKDKLEELQKVASLLEKNRELKISIAEMQDELQKLNAVVVEFEKEREEYKAHVVALKDVINVSKKMLLIRESQLKELKQKVESIEQSLSAKEMNILSQDLRQEYERQLASIRNLRTLYEDRQRSDHKEKEELKKLLEDCKKEFEAEQNKSREFEERIVELEELNSKNYDEIKSLESNLGLSKAECRQYQAELTVINQLFSEILLGFNSSQDIDLDKLVKHLEQHHELLQNIVFSELSSESSSALPKILLDLVNEVNSRDEKSIEFENSPAKLETIVEESESQTGTDQINSAEEIVELLPKVWRVLIELLSHQKAPTNILSFEMSSGEDLCYKTVQTPKGPSLVLSVSQTFIRLKDLILEKKSLEKETGHLKQLNTHLENRLQDQEKRLQSVSCELDKTWHVVGKLQKEHQLLHTQEKILRYELAQKRKLLNTLKEELEYSREKWQQAREKNSKTEKQWKQLRVEFASRKNPVTSDVYSNSQESGYSDERCTSSDDRCISSDDEPGYETDISTDTSPKPVQNTKRPTVNVVAEDGALRVEDVSAERLVSSVIEEAIAAIVKSDGQSNPQNSHHDHSNCTEAGASSVGRNESLETNIMEGSDTVSQNIDNLENPSSSGDATTNSSEAETKSNTDPDT</sequence>
<evidence type="ECO:0000313" key="6">
    <source>
        <dbReference type="RefSeq" id="XP_030767731.1"/>
    </source>
</evidence>
<evidence type="ECO:0000256" key="2">
    <source>
        <dbReference type="SAM" id="MobiDB-lite"/>
    </source>
</evidence>
<feature type="compositionally biased region" description="Basic and acidic residues" evidence="2">
    <location>
        <begin position="747"/>
        <end position="757"/>
    </location>
</feature>
<evidence type="ECO:0000313" key="3">
    <source>
        <dbReference type="Proteomes" id="UP000504635"/>
    </source>
</evidence>